<evidence type="ECO:0000256" key="1">
    <source>
        <dbReference type="SAM" id="MobiDB-lite"/>
    </source>
</evidence>
<dbReference type="Pfam" id="PF03080">
    <property type="entry name" value="Neprosin"/>
    <property type="match status" value="1"/>
</dbReference>
<name>A0ABQ7ZIU7_BRANA</name>
<proteinExistence type="predicted"/>
<reference evidence="3 4" key="1">
    <citation type="submission" date="2021-05" db="EMBL/GenBank/DDBJ databases">
        <title>Genome Assembly of Synthetic Allotetraploid Brassica napus Reveals Homoeologous Exchanges between Subgenomes.</title>
        <authorList>
            <person name="Davis J.T."/>
        </authorList>
    </citation>
    <scope>NUCLEOTIDE SEQUENCE [LARGE SCALE GENOMIC DNA]</scope>
    <source>
        <strain evidence="4">cv. Da-Ae</strain>
        <tissue evidence="3">Seedling</tissue>
    </source>
</reference>
<dbReference type="InterPro" id="IPR004314">
    <property type="entry name" value="Neprosin"/>
</dbReference>
<organism evidence="3 4">
    <name type="scientific">Brassica napus</name>
    <name type="common">Rape</name>
    <dbReference type="NCBI Taxonomy" id="3708"/>
    <lineage>
        <taxon>Eukaryota</taxon>
        <taxon>Viridiplantae</taxon>
        <taxon>Streptophyta</taxon>
        <taxon>Embryophyta</taxon>
        <taxon>Tracheophyta</taxon>
        <taxon>Spermatophyta</taxon>
        <taxon>Magnoliopsida</taxon>
        <taxon>eudicotyledons</taxon>
        <taxon>Gunneridae</taxon>
        <taxon>Pentapetalae</taxon>
        <taxon>rosids</taxon>
        <taxon>malvids</taxon>
        <taxon>Brassicales</taxon>
        <taxon>Brassicaceae</taxon>
        <taxon>Brassiceae</taxon>
        <taxon>Brassica</taxon>
    </lineage>
</organism>
<evidence type="ECO:0000313" key="4">
    <source>
        <dbReference type="Proteomes" id="UP000824890"/>
    </source>
</evidence>
<dbReference type="Proteomes" id="UP000824890">
    <property type="component" value="Unassembled WGS sequence"/>
</dbReference>
<accession>A0ABQ7ZIU7</accession>
<evidence type="ECO:0000313" key="3">
    <source>
        <dbReference type="EMBL" id="KAH0880106.1"/>
    </source>
</evidence>
<dbReference type="Gene3D" id="3.90.1320.10">
    <property type="entry name" value="Outer-capsid protein sigma 3, large lobe"/>
    <property type="match status" value="1"/>
</dbReference>
<evidence type="ECO:0000259" key="2">
    <source>
        <dbReference type="Pfam" id="PF03080"/>
    </source>
</evidence>
<sequence>MKPNYHHEGLSDDNKVSSTKSEIERHTYPSVMTSHDRTYVEGVKNYGAKATTNVLSSRIYVTYSDNILNSIDAGWQPDLYGDNNTRLFTYWIVDS</sequence>
<feature type="region of interest" description="Disordered" evidence="1">
    <location>
        <begin position="1"/>
        <end position="28"/>
    </location>
</feature>
<comment type="caution">
    <text evidence="3">The sequence shown here is derived from an EMBL/GenBank/DDBJ whole genome shotgun (WGS) entry which is preliminary data.</text>
</comment>
<keyword evidence="4" id="KW-1185">Reference proteome</keyword>
<feature type="compositionally biased region" description="Basic and acidic residues" evidence="1">
    <location>
        <begin position="1"/>
        <end position="27"/>
    </location>
</feature>
<feature type="domain" description="Neprosin PEP catalytic" evidence="2">
    <location>
        <begin position="57"/>
        <end position="94"/>
    </location>
</feature>
<gene>
    <name evidence="3" type="ORF">HID58_067500</name>
</gene>
<dbReference type="EMBL" id="JAGKQM010000015">
    <property type="protein sequence ID" value="KAH0880106.1"/>
    <property type="molecule type" value="Genomic_DNA"/>
</dbReference>
<protein>
    <recommendedName>
        <fullName evidence="2">Neprosin PEP catalytic domain-containing protein</fullName>
    </recommendedName>
</protein>